<feature type="compositionally biased region" description="Polar residues" evidence="1">
    <location>
        <begin position="131"/>
        <end position="140"/>
    </location>
</feature>
<feature type="region of interest" description="Disordered" evidence="1">
    <location>
        <begin position="463"/>
        <end position="485"/>
    </location>
</feature>
<proteinExistence type="predicted"/>
<dbReference type="EMBL" id="CAUEEQ010041451">
    <property type="protein sequence ID" value="CAJ0956168.1"/>
    <property type="molecule type" value="Genomic_DNA"/>
</dbReference>
<feature type="compositionally biased region" description="Polar residues" evidence="1">
    <location>
        <begin position="179"/>
        <end position="197"/>
    </location>
</feature>
<organism evidence="2 3">
    <name type="scientific">Ranitomeya imitator</name>
    <name type="common">mimic poison frog</name>
    <dbReference type="NCBI Taxonomy" id="111125"/>
    <lineage>
        <taxon>Eukaryota</taxon>
        <taxon>Metazoa</taxon>
        <taxon>Chordata</taxon>
        <taxon>Craniata</taxon>
        <taxon>Vertebrata</taxon>
        <taxon>Euteleostomi</taxon>
        <taxon>Amphibia</taxon>
        <taxon>Batrachia</taxon>
        <taxon>Anura</taxon>
        <taxon>Neobatrachia</taxon>
        <taxon>Hyloidea</taxon>
        <taxon>Dendrobatidae</taxon>
        <taxon>Dendrobatinae</taxon>
        <taxon>Ranitomeya</taxon>
    </lineage>
</organism>
<comment type="caution">
    <text evidence="2">The sequence shown here is derived from an EMBL/GenBank/DDBJ whole genome shotgun (WGS) entry which is preliminary data.</text>
</comment>
<feature type="compositionally biased region" description="Polar residues" evidence="1">
    <location>
        <begin position="82"/>
        <end position="96"/>
    </location>
</feature>
<keyword evidence="3" id="KW-1185">Reference proteome</keyword>
<gene>
    <name evidence="2" type="ORF">RIMI_LOCUS15419012</name>
</gene>
<protein>
    <submittedName>
        <fullName evidence="2">Uncharacterized protein</fullName>
    </submittedName>
</protein>
<feature type="region of interest" description="Disordered" evidence="1">
    <location>
        <begin position="72"/>
        <end position="103"/>
    </location>
</feature>
<feature type="region of interest" description="Disordered" evidence="1">
    <location>
        <begin position="115"/>
        <end position="205"/>
    </location>
</feature>
<dbReference type="Proteomes" id="UP001176940">
    <property type="component" value="Unassembled WGS sequence"/>
</dbReference>
<evidence type="ECO:0000313" key="2">
    <source>
        <dbReference type="EMBL" id="CAJ0956168.1"/>
    </source>
</evidence>
<feature type="region of interest" description="Disordered" evidence="1">
    <location>
        <begin position="241"/>
        <end position="292"/>
    </location>
</feature>
<name>A0ABN9M862_9NEOB</name>
<reference evidence="2" key="1">
    <citation type="submission" date="2023-07" db="EMBL/GenBank/DDBJ databases">
        <authorList>
            <person name="Stuckert A."/>
        </authorList>
    </citation>
    <scope>NUCLEOTIDE SEQUENCE</scope>
</reference>
<accession>A0ABN9M862</accession>
<evidence type="ECO:0000313" key="3">
    <source>
        <dbReference type="Proteomes" id="UP001176940"/>
    </source>
</evidence>
<sequence length="1239" mass="135789">MLSWVGLEPRTPALQGCCANHYATVLPKSRTLSLEENYATVLGLISKVGTAVKEVNAVKSNSIRTVAASPIKSKAVTHKDSTSQLKPPAKQTTRPQSAEKGAQQMASLLVTKNETAKKTAEGVKPTGGQEAGSTTPSKRSGTVKREVGKIPEYGSVPKDKTLCLRPESSASVASKPLATASSPNKTLKASSMSSPKSKQIVPQPEKHVTAISLSTKATKSPLPSTRQGAITSTIAKQVKTASPLAKTPRPTSVLTKVAKTPTSPVKPVNTSAPVMSRSATPVKPPGNTLSATNQAKVGKRSITNKATPVSAKQVNHVPTAIKSVKSSTVDSKSVKLDSTEATTVKEVNQNLPEVAKVKMNATEKIAKLDKPQESPIIENEMAALPVNIVRETTTVDDAMNGGKHLESKLPLDRNESISLTEKNLVENHSQDKETQLLPSLTPEVKSLAKQFIPLEEEVSDLVKEESSTELNNPLYEGQKSKKPFEDPLNVPSKHIQESLSAPETHFIKEETKPFKEETSDFSEQEELGSNTELAINSDNSDNVHGKVHILNKSVSDELASSIQPSKTVEFLSKENRSLDKDQMVEVDEVTYLKQLERMPMQSLDEETFTVECAEPLEDAITSSLEQVTPLEEGILSEDELEHMEQKYTMLKVEQRNSPEISDKLETSPGEPHNPLDVITSSTEELTPSEEEAVLLKHEKQMVQEISSSENLDMENVTSKIDVAKTTEIATLSVEPIIYANEKVNTLEEPFGETIINAEGKHTEKGNIQSSDLLQSSAEEIRISEELMSEEPLHSSFNDNITQWEDSTSAEAMQTSVEEVKLSEKEPLLSVESVEYSVETVKSPHEDQIFSVEPLQDVLGDIKSSQEEAMSTVEPCQTSGDKVKHLQDCLLMETLQSSVEDVFSPPKNLSSPLLLNASFEPLNPLEENLLSSFDKLTEPKESITSMEGISRLERSQSPVQLQDLNQHLVSLENTKELANELREDDHNVSSEKEEIPLMPQGHLIEQFNSIIQPSQHDAEIFDASFVKSSENVEHSIKSANIDPVGSELFEEPSNMIYDPDHGTPEHVNAEEKLDSVEAGVEYICNPIKLGQSVLKSVLLLEETSTSIEEFKTTSVEATASPEKPIKSLLERVSCVDNVEKSTKPSIHELMCYNEDLTTSLEKSMDIPMFTPSEDIGVCSSDPVDITTNVPTLLNYLEHLEKFESNIPLTVEDNAFVETSVEPQLNKPSIHVLTPLDSLER</sequence>
<evidence type="ECO:0000256" key="1">
    <source>
        <dbReference type="SAM" id="MobiDB-lite"/>
    </source>
</evidence>
<feature type="compositionally biased region" description="Polar residues" evidence="1">
    <location>
        <begin position="249"/>
        <end position="279"/>
    </location>
</feature>